<accession>A0A1M7YZ86</accession>
<sequence>MKVFQMNLLNYNANTQFPNGGVATQKQIDLRNEMNNHGVGNVNVAAFTEVGVADNFIQANVQNALNDFGNSLGIHQGANGRQLAVIRCGRTALQDSNEVVALVVDGNANIHNFGLYYFTQVEPLIWQDEETNVGLNQFTANLNLPDGAIPDYRYIVYIDFTLNGVRRKLGFIHNRAPGHDQTVVVMQGIRSLLEQQNTLLMCGGDFNVASPAIGLNGVGVQYPNHGHHQKWYYSPGYTTVSNPLDYWISQNQLMAPPLGVATAQANRTPNVPNPVTTGSDHRGVWIDIN</sequence>
<evidence type="ECO:0000313" key="1">
    <source>
        <dbReference type="EMBL" id="SHO57905.1"/>
    </source>
</evidence>
<organism evidence="1 2">
    <name type="scientific">Vibrio quintilis</name>
    <dbReference type="NCBI Taxonomy" id="1117707"/>
    <lineage>
        <taxon>Bacteria</taxon>
        <taxon>Pseudomonadati</taxon>
        <taxon>Pseudomonadota</taxon>
        <taxon>Gammaproteobacteria</taxon>
        <taxon>Vibrionales</taxon>
        <taxon>Vibrionaceae</taxon>
        <taxon>Vibrio</taxon>
    </lineage>
</organism>
<evidence type="ECO:0008006" key="3">
    <source>
        <dbReference type="Google" id="ProtNLM"/>
    </source>
</evidence>
<name>A0A1M7YZ86_9VIBR</name>
<dbReference type="Proteomes" id="UP000184600">
    <property type="component" value="Unassembled WGS sequence"/>
</dbReference>
<evidence type="ECO:0000313" key="2">
    <source>
        <dbReference type="Proteomes" id="UP000184600"/>
    </source>
</evidence>
<reference evidence="2" key="1">
    <citation type="submission" date="2016-12" db="EMBL/GenBank/DDBJ databases">
        <authorList>
            <person name="Rodrigo-Torres L."/>
            <person name="Arahal R.D."/>
            <person name="Lucena T."/>
        </authorList>
    </citation>
    <scope>NUCLEOTIDE SEQUENCE [LARGE SCALE GENOMIC DNA]</scope>
</reference>
<dbReference type="SUPFAM" id="SSF56219">
    <property type="entry name" value="DNase I-like"/>
    <property type="match status" value="1"/>
</dbReference>
<protein>
    <recommendedName>
        <fullName evidence="3">Endonuclease/Exonuclease/phosphatase family protein</fullName>
    </recommendedName>
</protein>
<dbReference type="InterPro" id="IPR036691">
    <property type="entry name" value="Endo/exonu/phosph_ase_sf"/>
</dbReference>
<dbReference type="EMBL" id="FRFG01000048">
    <property type="protein sequence ID" value="SHO57905.1"/>
    <property type="molecule type" value="Genomic_DNA"/>
</dbReference>
<dbReference type="AlphaFoldDB" id="A0A1M7YZ86"/>
<dbReference type="RefSeq" id="WP_143169387.1">
    <property type="nucleotide sequence ID" value="NZ_AP024897.1"/>
</dbReference>
<keyword evidence="2" id="KW-1185">Reference proteome</keyword>
<proteinExistence type="predicted"/>
<gene>
    <name evidence="1" type="ORF">VQ7734_03675</name>
</gene>
<dbReference type="Gene3D" id="3.60.10.10">
    <property type="entry name" value="Endonuclease/exonuclease/phosphatase"/>
    <property type="match status" value="1"/>
</dbReference>